<dbReference type="InterPro" id="IPR022636">
    <property type="entry name" value="S-AdoMet_synthetase_sfam"/>
</dbReference>
<evidence type="ECO:0000256" key="5">
    <source>
        <dbReference type="ARBA" id="ARBA00012828"/>
    </source>
</evidence>
<evidence type="ECO:0000256" key="11">
    <source>
        <dbReference type="ARBA" id="ARBA00022842"/>
    </source>
</evidence>
<evidence type="ECO:0000256" key="8">
    <source>
        <dbReference type="ARBA" id="ARBA00022723"/>
    </source>
</evidence>
<dbReference type="PANTHER" id="PTHR11964">
    <property type="entry name" value="S-ADENOSYLMETHIONINE SYNTHETASE"/>
    <property type="match status" value="1"/>
</dbReference>
<dbReference type="EMBL" id="MHKD01000044">
    <property type="protein sequence ID" value="OGY81401.1"/>
    <property type="molecule type" value="Genomic_DNA"/>
</dbReference>
<dbReference type="UniPathway" id="UPA00315">
    <property type="reaction ID" value="UER00080"/>
</dbReference>
<feature type="domain" description="S-adenosylmethionine synthetase N-terminal" evidence="16">
    <location>
        <begin position="7"/>
        <end position="83"/>
    </location>
</feature>
<accession>A0A1G2AWU3</accession>
<comment type="pathway">
    <text evidence="3">Amino-acid biosynthesis; S-adenosyl-L-methionine biosynthesis; S-adenosyl-L-methionine from L-methionine: step 1/1.</text>
</comment>
<dbReference type="InterPro" id="IPR022631">
    <property type="entry name" value="ADOMET_SYNTHASE_CS"/>
</dbReference>
<dbReference type="NCBIfam" id="TIGR01034">
    <property type="entry name" value="metK"/>
    <property type="match status" value="1"/>
</dbReference>
<evidence type="ECO:0000256" key="15">
    <source>
        <dbReference type="RuleBase" id="RU004462"/>
    </source>
</evidence>
<dbReference type="SUPFAM" id="SSF55973">
    <property type="entry name" value="S-adenosylmethionine synthetase"/>
    <property type="match status" value="3"/>
</dbReference>
<comment type="caution">
    <text evidence="19">The sequence shown here is derived from an EMBL/GenBank/DDBJ whole genome shotgun (WGS) entry which is preliminary data.</text>
</comment>
<dbReference type="AlphaFoldDB" id="A0A1G2AWU3"/>
<feature type="domain" description="S-adenosylmethionine synthetase C-terminal" evidence="18">
    <location>
        <begin position="215"/>
        <end position="345"/>
    </location>
</feature>
<evidence type="ECO:0000256" key="7">
    <source>
        <dbReference type="ARBA" id="ARBA00022679"/>
    </source>
</evidence>
<evidence type="ECO:0000256" key="3">
    <source>
        <dbReference type="ARBA" id="ARBA00005224"/>
    </source>
</evidence>
<gene>
    <name evidence="19" type="ORF">A3F54_01985</name>
</gene>
<comment type="subunit">
    <text evidence="14">Homotetramer.</text>
</comment>
<dbReference type="InterPro" id="IPR022630">
    <property type="entry name" value="S-AdoMet_synt_C"/>
</dbReference>
<dbReference type="InterPro" id="IPR022629">
    <property type="entry name" value="S-AdoMet_synt_central"/>
</dbReference>
<evidence type="ECO:0000313" key="19">
    <source>
        <dbReference type="EMBL" id="OGY81401.1"/>
    </source>
</evidence>
<evidence type="ECO:0000259" key="16">
    <source>
        <dbReference type="Pfam" id="PF00438"/>
    </source>
</evidence>
<evidence type="ECO:0000256" key="1">
    <source>
        <dbReference type="ARBA" id="ARBA00001946"/>
    </source>
</evidence>
<dbReference type="FunFam" id="3.30.300.10:FF:000003">
    <property type="entry name" value="S-adenosylmethionine synthase"/>
    <property type="match status" value="1"/>
</dbReference>
<dbReference type="GO" id="GO:0046872">
    <property type="term" value="F:metal ion binding"/>
    <property type="evidence" value="ECO:0007669"/>
    <property type="project" value="UniProtKB-KW"/>
</dbReference>
<dbReference type="InterPro" id="IPR002133">
    <property type="entry name" value="S-AdoMet_synthetase"/>
</dbReference>
<keyword evidence="11 14" id="KW-0460">Magnesium</keyword>
<dbReference type="GO" id="GO:0005737">
    <property type="term" value="C:cytoplasm"/>
    <property type="evidence" value="ECO:0007669"/>
    <property type="project" value="UniProtKB-SubCell"/>
</dbReference>
<evidence type="ECO:0000256" key="2">
    <source>
        <dbReference type="ARBA" id="ARBA00001958"/>
    </source>
</evidence>
<evidence type="ECO:0000256" key="4">
    <source>
        <dbReference type="ARBA" id="ARBA00009685"/>
    </source>
</evidence>
<name>A0A1G2AWU3_9BACT</name>
<feature type="domain" description="S-adenosylmethionine synthetase central" evidence="17">
    <location>
        <begin position="105"/>
        <end position="212"/>
    </location>
</feature>
<evidence type="ECO:0000256" key="10">
    <source>
        <dbReference type="ARBA" id="ARBA00022840"/>
    </source>
</evidence>
<keyword evidence="12 14" id="KW-0630">Potassium</keyword>
<comment type="subcellular location">
    <subcellularLocation>
        <location evidence="14">Cytoplasm</location>
    </subcellularLocation>
</comment>
<proteinExistence type="inferred from homology"/>
<comment type="cofactor">
    <cofactor evidence="2">
        <name>K(+)</name>
        <dbReference type="ChEBI" id="CHEBI:29103"/>
    </cofactor>
</comment>
<dbReference type="GO" id="GO:0006556">
    <property type="term" value="P:S-adenosylmethionine biosynthetic process"/>
    <property type="evidence" value="ECO:0007669"/>
    <property type="project" value="UniProtKB-UniRule"/>
</dbReference>
<dbReference type="PIRSF" id="PIRSF000497">
    <property type="entry name" value="MAT"/>
    <property type="match status" value="1"/>
</dbReference>
<keyword evidence="8 14" id="KW-0479">Metal-binding</keyword>
<dbReference type="GO" id="GO:0006730">
    <property type="term" value="P:one-carbon metabolic process"/>
    <property type="evidence" value="ECO:0007669"/>
    <property type="project" value="UniProtKB-KW"/>
</dbReference>
<evidence type="ECO:0000313" key="20">
    <source>
        <dbReference type="Proteomes" id="UP000176952"/>
    </source>
</evidence>
<dbReference type="PROSITE" id="PS00377">
    <property type="entry name" value="ADOMET_SYNTHASE_2"/>
    <property type="match status" value="1"/>
</dbReference>
<evidence type="ECO:0000256" key="12">
    <source>
        <dbReference type="ARBA" id="ARBA00022958"/>
    </source>
</evidence>
<comment type="cofactor">
    <cofactor evidence="1">
        <name>Mg(2+)</name>
        <dbReference type="ChEBI" id="CHEBI:18420"/>
    </cofactor>
</comment>
<evidence type="ECO:0000256" key="13">
    <source>
        <dbReference type="NCBIfam" id="TIGR01034"/>
    </source>
</evidence>
<dbReference type="Pfam" id="PF02772">
    <property type="entry name" value="S-AdoMet_synt_M"/>
    <property type="match status" value="1"/>
</dbReference>
<keyword evidence="10" id="KW-0067">ATP-binding</keyword>
<keyword evidence="9" id="KW-0547">Nucleotide-binding</keyword>
<evidence type="ECO:0000256" key="9">
    <source>
        <dbReference type="ARBA" id="ARBA00022741"/>
    </source>
</evidence>
<dbReference type="Proteomes" id="UP000176952">
    <property type="component" value="Unassembled WGS sequence"/>
</dbReference>
<sequence>MFYEPKIFTTESVTSGHPDKICDQISDAILDECLRQDPKSRVAVETFGGHGKLMIGGEVTTHADVDYAAIARRVYADIGHKDALDITVHVVKQSPDISQGVDTGGAGDQGIMYGYATNETPERMARAVVLAHKLTHGLEELRKSGRADWLRPDGKAQVTMADGQVQTVLISTQHAADISQEEIAATLKRELITLLVGDAESLQVLINPTGRFVQGGFEADTGLTGRKIMVDTYGGLIPHGGGAFSGKDPSKVDRSAAYMARFVANNMVARGLAEKCFVSVAYAIGRAEPVMVEAVDEHGGSLSDKVRSEFDFRPQAIIERLQLRRPIYEATASYGHFGKAGLPWEDVEKVPVASVLAAQSAQIV</sequence>
<dbReference type="Pfam" id="PF00438">
    <property type="entry name" value="S-AdoMet_synt_N"/>
    <property type="match status" value="1"/>
</dbReference>
<evidence type="ECO:0000256" key="14">
    <source>
        <dbReference type="RuleBase" id="RU000542"/>
    </source>
</evidence>
<dbReference type="CDD" id="cd18079">
    <property type="entry name" value="S-AdoMet_synt"/>
    <property type="match status" value="1"/>
</dbReference>
<dbReference type="Gene3D" id="3.30.300.10">
    <property type="match status" value="3"/>
</dbReference>
<evidence type="ECO:0000259" key="17">
    <source>
        <dbReference type="Pfam" id="PF02772"/>
    </source>
</evidence>
<dbReference type="GO" id="GO:0005524">
    <property type="term" value="F:ATP binding"/>
    <property type="evidence" value="ECO:0007669"/>
    <property type="project" value="UniProtKB-KW"/>
</dbReference>
<dbReference type="Pfam" id="PF02773">
    <property type="entry name" value="S-AdoMet_synt_C"/>
    <property type="match status" value="1"/>
</dbReference>
<organism evidence="19 20">
    <name type="scientific">Candidatus Kerfeldbacteria bacterium RIFCSPHIGHO2_12_FULL_48_17</name>
    <dbReference type="NCBI Taxonomy" id="1798542"/>
    <lineage>
        <taxon>Bacteria</taxon>
        <taxon>Candidatus Kerfeldiibacteriota</taxon>
    </lineage>
</organism>
<protein>
    <recommendedName>
        <fullName evidence="5 13">Methionine adenosyltransferase</fullName>
        <ecNumber evidence="5 13">2.5.1.6</ecNumber>
    </recommendedName>
</protein>
<dbReference type="PROSITE" id="PS00376">
    <property type="entry name" value="ADOMET_SYNTHASE_1"/>
    <property type="match status" value="1"/>
</dbReference>
<evidence type="ECO:0000259" key="18">
    <source>
        <dbReference type="Pfam" id="PF02773"/>
    </source>
</evidence>
<keyword evidence="7 19" id="KW-0808">Transferase</keyword>
<dbReference type="GO" id="GO:0004478">
    <property type="term" value="F:methionine adenosyltransferase activity"/>
    <property type="evidence" value="ECO:0007669"/>
    <property type="project" value="UniProtKB-UniRule"/>
</dbReference>
<dbReference type="InterPro" id="IPR022628">
    <property type="entry name" value="S-AdoMet_synt_N"/>
</dbReference>
<comment type="similarity">
    <text evidence="4 15">Belongs to the AdoMet synthase family.</text>
</comment>
<dbReference type="EC" id="2.5.1.6" evidence="5 13"/>
<dbReference type="STRING" id="1798542.A3F54_01985"/>
<reference evidence="19 20" key="1">
    <citation type="journal article" date="2016" name="Nat. Commun.">
        <title>Thousands of microbial genomes shed light on interconnected biogeochemical processes in an aquifer system.</title>
        <authorList>
            <person name="Anantharaman K."/>
            <person name="Brown C.T."/>
            <person name="Hug L.A."/>
            <person name="Sharon I."/>
            <person name="Castelle C.J."/>
            <person name="Probst A.J."/>
            <person name="Thomas B.C."/>
            <person name="Singh A."/>
            <person name="Wilkins M.J."/>
            <person name="Karaoz U."/>
            <person name="Brodie E.L."/>
            <person name="Williams K.H."/>
            <person name="Hubbard S.S."/>
            <person name="Banfield J.F."/>
        </authorList>
    </citation>
    <scope>NUCLEOTIDE SEQUENCE [LARGE SCALE GENOMIC DNA]</scope>
</reference>
<evidence type="ECO:0000256" key="6">
    <source>
        <dbReference type="ARBA" id="ARBA00022563"/>
    </source>
</evidence>
<keyword evidence="6" id="KW-0554">One-carbon metabolism</keyword>